<gene>
    <name evidence="14" type="ORF">AB2B41_20765</name>
</gene>
<evidence type="ECO:0000256" key="7">
    <source>
        <dbReference type="ARBA" id="ARBA00022777"/>
    </source>
</evidence>
<keyword evidence="10 11" id="KW-0472">Membrane</keyword>
<dbReference type="RefSeq" id="WP_367879742.1">
    <property type="nucleotide sequence ID" value="NZ_JBFNXX010000029.1"/>
</dbReference>
<dbReference type="SUPFAM" id="SSF55874">
    <property type="entry name" value="ATPase domain of HSP90 chaperone/DNA topoisomerase II/histidine kinase"/>
    <property type="match status" value="1"/>
</dbReference>
<dbReference type="InterPro" id="IPR003661">
    <property type="entry name" value="HisK_dim/P_dom"/>
</dbReference>
<dbReference type="EMBL" id="JBFNXX010000029">
    <property type="protein sequence ID" value="MEW9922045.1"/>
    <property type="molecule type" value="Genomic_DNA"/>
</dbReference>
<evidence type="ECO:0000256" key="3">
    <source>
        <dbReference type="ARBA" id="ARBA00012438"/>
    </source>
</evidence>
<comment type="catalytic activity">
    <reaction evidence="1">
        <text>ATP + protein L-histidine = ADP + protein N-phospho-L-histidine.</text>
        <dbReference type="EC" id="2.7.13.3"/>
    </reaction>
</comment>
<dbReference type="SMART" id="SM00388">
    <property type="entry name" value="HisKA"/>
    <property type="match status" value="1"/>
</dbReference>
<evidence type="ECO:0000259" key="13">
    <source>
        <dbReference type="PROSITE" id="PS50885"/>
    </source>
</evidence>
<dbReference type="Pfam" id="PF08521">
    <property type="entry name" value="2CSK_N"/>
    <property type="match status" value="1"/>
</dbReference>
<evidence type="ECO:0000256" key="4">
    <source>
        <dbReference type="ARBA" id="ARBA00022553"/>
    </source>
</evidence>
<sequence>MASDGHPQPRITGSLRSRLAFSIVMIFAIGGIVVAIAAFAYGRTAAQRSFDRLLIGAANQIAGSLALRAGEVTVDIPVSAFELLSLAPRDRVVYGVFASDGALITGYETVTRPDDDETFYSGVFAGEPTRFARVTRQFAERTFLGSVDVIIGQTTEARRELARQITLNALIAVAGAGAIMSALAVLAVQSALRPLRQIEREFAARSSKDLTPVNINVPREIGSLVLALNRFIARIDRQLHVMRTLIADASHQLRTPIAALRAQAELAAEETDPERQLRIVERIHDRSRNLSRLTDQLLNHALIIHRADTVDRKALDLRTVATNAVAQTDQSMGEGGQPVRLDLPEEPVMCQGDALSLVEACKNLVNNATNHGKPPITVFVQGTGAIARIGVRDHGGGIPEEMWADAGSRFTKNAGVSAKSAGLGLSIVDAVARAHGGSMEMERNARSVFQVTLNLARVEDDE</sequence>
<evidence type="ECO:0000256" key="2">
    <source>
        <dbReference type="ARBA" id="ARBA00004370"/>
    </source>
</evidence>
<feature type="transmembrane region" description="Helical" evidence="11">
    <location>
        <begin position="20"/>
        <end position="42"/>
    </location>
</feature>
<organism evidence="14 15">
    <name type="scientific">Sulfitobacter sediminis</name>
    <dbReference type="NCBI Taxonomy" id="3234186"/>
    <lineage>
        <taxon>Bacteria</taxon>
        <taxon>Pseudomonadati</taxon>
        <taxon>Pseudomonadota</taxon>
        <taxon>Alphaproteobacteria</taxon>
        <taxon>Rhodobacterales</taxon>
        <taxon>Roseobacteraceae</taxon>
        <taxon>Sulfitobacter</taxon>
    </lineage>
</organism>
<evidence type="ECO:0000256" key="1">
    <source>
        <dbReference type="ARBA" id="ARBA00000085"/>
    </source>
</evidence>
<dbReference type="SUPFAM" id="SSF47384">
    <property type="entry name" value="Homodimeric domain of signal transducing histidine kinase"/>
    <property type="match status" value="1"/>
</dbReference>
<dbReference type="Gene3D" id="6.10.340.10">
    <property type="match status" value="1"/>
</dbReference>
<dbReference type="GO" id="GO:0004673">
    <property type="term" value="F:protein histidine kinase activity"/>
    <property type="evidence" value="ECO:0007669"/>
    <property type="project" value="UniProtKB-EC"/>
</dbReference>
<evidence type="ECO:0000259" key="12">
    <source>
        <dbReference type="PROSITE" id="PS50109"/>
    </source>
</evidence>
<feature type="domain" description="Histidine kinase" evidence="12">
    <location>
        <begin position="248"/>
        <end position="457"/>
    </location>
</feature>
<dbReference type="InterPro" id="IPR036890">
    <property type="entry name" value="HATPase_C_sf"/>
</dbReference>
<dbReference type="InterPro" id="IPR005467">
    <property type="entry name" value="His_kinase_dom"/>
</dbReference>
<evidence type="ECO:0000256" key="5">
    <source>
        <dbReference type="ARBA" id="ARBA00022679"/>
    </source>
</evidence>
<proteinExistence type="predicted"/>
<comment type="caution">
    <text evidence="14">The sequence shown here is derived from an EMBL/GenBank/DDBJ whole genome shotgun (WGS) entry which is preliminary data.</text>
</comment>
<name>A0ABV3RSS2_9RHOB</name>
<feature type="domain" description="HAMP" evidence="13">
    <location>
        <begin position="189"/>
        <end position="240"/>
    </location>
</feature>
<dbReference type="EC" id="2.7.13.3" evidence="3"/>
<keyword evidence="6 11" id="KW-0812">Transmembrane</keyword>
<evidence type="ECO:0000256" key="8">
    <source>
        <dbReference type="ARBA" id="ARBA00022989"/>
    </source>
</evidence>
<dbReference type="Pfam" id="PF00672">
    <property type="entry name" value="HAMP"/>
    <property type="match status" value="1"/>
</dbReference>
<dbReference type="InterPro" id="IPR050428">
    <property type="entry name" value="TCS_sensor_his_kinase"/>
</dbReference>
<dbReference type="Pfam" id="PF00512">
    <property type="entry name" value="HisKA"/>
    <property type="match status" value="1"/>
</dbReference>
<dbReference type="InterPro" id="IPR013727">
    <property type="entry name" value="2CSK_N"/>
</dbReference>
<dbReference type="CDD" id="cd00082">
    <property type="entry name" value="HisKA"/>
    <property type="match status" value="1"/>
</dbReference>
<dbReference type="PROSITE" id="PS50885">
    <property type="entry name" value="HAMP"/>
    <property type="match status" value="1"/>
</dbReference>
<evidence type="ECO:0000256" key="10">
    <source>
        <dbReference type="ARBA" id="ARBA00023136"/>
    </source>
</evidence>
<dbReference type="InterPro" id="IPR004358">
    <property type="entry name" value="Sig_transdc_His_kin-like_C"/>
</dbReference>
<keyword evidence="9" id="KW-0902">Two-component regulatory system</keyword>
<dbReference type="Pfam" id="PF02518">
    <property type="entry name" value="HATPase_c"/>
    <property type="match status" value="1"/>
</dbReference>
<dbReference type="InterPro" id="IPR003594">
    <property type="entry name" value="HATPase_dom"/>
</dbReference>
<keyword evidence="7 14" id="KW-0418">Kinase</keyword>
<dbReference type="PROSITE" id="PS50109">
    <property type="entry name" value="HIS_KIN"/>
    <property type="match status" value="1"/>
</dbReference>
<protein>
    <recommendedName>
        <fullName evidence="3">histidine kinase</fullName>
        <ecNumber evidence="3">2.7.13.3</ecNumber>
    </recommendedName>
</protein>
<keyword evidence="15" id="KW-1185">Reference proteome</keyword>
<accession>A0ABV3RSS2</accession>
<evidence type="ECO:0000313" key="14">
    <source>
        <dbReference type="EMBL" id="MEW9922045.1"/>
    </source>
</evidence>
<dbReference type="InterPro" id="IPR003660">
    <property type="entry name" value="HAMP_dom"/>
</dbReference>
<comment type="subcellular location">
    <subcellularLocation>
        <location evidence="2">Membrane</location>
    </subcellularLocation>
</comment>
<dbReference type="SMART" id="SM00387">
    <property type="entry name" value="HATPase_c"/>
    <property type="match status" value="1"/>
</dbReference>
<dbReference type="Gene3D" id="1.10.287.130">
    <property type="match status" value="1"/>
</dbReference>
<evidence type="ECO:0000256" key="6">
    <source>
        <dbReference type="ARBA" id="ARBA00022692"/>
    </source>
</evidence>
<feature type="transmembrane region" description="Helical" evidence="11">
    <location>
        <begin position="167"/>
        <end position="188"/>
    </location>
</feature>
<dbReference type="InterPro" id="IPR036097">
    <property type="entry name" value="HisK_dim/P_sf"/>
</dbReference>
<keyword evidence="8 11" id="KW-1133">Transmembrane helix</keyword>
<reference evidence="14 15" key="1">
    <citation type="submission" date="2024-07" db="EMBL/GenBank/DDBJ databases">
        <title>Marimonas sp.nov., isolated from tidal-flat sediment.</title>
        <authorList>
            <person name="Jayan J.N."/>
            <person name="Lee S.S."/>
        </authorList>
    </citation>
    <scope>NUCLEOTIDE SEQUENCE [LARGE SCALE GENOMIC DNA]</scope>
    <source>
        <strain evidence="14 15">MJW-29</strain>
    </source>
</reference>
<keyword evidence="5 14" id="KW-0808">Transferase</keyword>
<dbReference type="PANTHER" id="PTHR45436">
    <property type="entry name" value="SENSOR HISTIDINE KINASE YKOH"/>
    <property type="match status" value="1"/>
</dbReference>
<evidence type="ECO:0000256" key="11">
    <source>
        <dbReference type="SAM" id="Phobius"/>
    </source>
</evidence>
<dbReference type="PANTHER" id="PTHR45436:SF1">
    <property type="entry name" value="SENSOR PROTEIN QSEC"/>
    <property type="match status" value="1"/>
</dbReference>
<dbReference type="PRINTS" id="PR00344">
    <property type="entry name" value="BCTRLSENSOR"/>
</dbReference>
<keyword evidence="4" id="KW-0597">Phosphoprotein</keyword>
<evidence type="ECO:0000313" key="15">
    <source>
        <dbReference type="Proteomes" id="UP001556098"/>
    </source>
</evidence>
<dbReference type="Gene3D" id="3.30.565.10">
    <property type="entry name" value="Histidine kinase-like ATPase, C-terminal domain"/>
    <property type="match status" value="1"/>
</dbReference>
<evidence type="ECO:0000256" key="9">
    <source>
        <dbReference type="ARBA" id="ARBA00023012"/>
    </source>
</evidence>
<dbReference type="Proteomes" id="UP001556098">
    <property type="component" value="Unassembled WGS sequence"/>
</dbReference>